<evidence type="ECO:0000256" key="4">
    <source>
        <dbReference type="ARBA" id="ARBA00022980"/>
    </source>
</evidence>
<dbReference type="Pfam" id="PF00163">
    <property type="entry name" value="Ribosomal_S4"/>
    <property type="match status" value="1"/>
</dbReference>
<evidence type="ECO:0000259" key="9">
    <source>
        <dbReference type="SMART" id="SM00363"/>
    </source>
</evidence>
<dbReference type="InterPro" id="IPR036986">
    <property type="entry name" value="S4_RNA-bd_sf"/>
</dbReference>
<evidence type="ECO:0000256" key="6">
    <source>
        <dbReference type="ARBA" id="ARBA00035254"/>
    </source>
</evidence>
<evidence type="ECO:0000256" key="3">
    <source>
        <dbReference type="ARBA" id="ARBA00022884"/>
    </source>
</evidence>
<dbReference type="GO" id="GO:0003735">
    <property type="term" value="F:structural constituent of ribosome"/>
    <property type="evidence" value="ECO:0007669"/>
    <property type="project" value="InterPro"/>
</dbReference>
<reference evidence="11" key="1">
    <citation type="journal article" date="2015" name="ISME J.">
        <title>Aquifer environment selects for microbial species cohorts in sediment and groundwater.</title>
        <authorList>
            <person name="Hug L.A."/>
            <person name="Thomas B.C."/>
            <person name="Brown C.T."/>
            <person name="Frischkorn K.R."/>
            <person name="Williams K.H."/>
            <person name="Tringe S.G."/>
            <person name="Banfield J.F."/>
        </authorList>
    </citation>
    <scope>NUCLEOTIDE SEQUENCE</scope>
</reference>
<keyword evidence="2 7" id="KW-0699">rRNA-binding</keyword>
<dbReference type="NCBIfam" id="TIGR01017">
    <property type="entry name" value="rpsD_bact"/>
    <property type="match status" value="1"/>
</dbReference>
<keyword evidence="4 7" id="KW-0689">Ribosomal protein</keyword>
<dbReference type="GO" id="GO:0019843">
    <property type="term" value="F:rRNA binding"/>
    <property type="evidence" value="ECO:0007669"/>
    <property type="project" value="UniProtKB-UniRule"/>
</dbReference>
<dbReference type="Gene3D" id="3.10.290.10">
    <property type="entry name" value="RNA-binding S4 domain"/>
    <property type="match status" value="1"/>
</dbReference>
<comment type="function">
    <text evidence="7">With S5 and S12 plays an important role in translational accuracy.</text>
</comment>
<keyword evidence="3 7" id="KW-0694">RNA-binding</keyword>
<dbReference type="SMART" id="SM01390">
    <property type="entry name" value="Ribosomal_S4"/>
    <property type="match status" value="1"/>
</dbReference>
<dbReference type="SUPFAM" id="SSF55174">
    <property type="entry name" value="Alpha-L RNA-binding motif"/>
    <property type="match status" value="1"/>
</dbReference>
<dbReference type="FunFam" id="3.10.290.10:FF:000001">
    <property type="entry name" value="30S ribosomal protein S4"/>
    <property type="match status" value="1"/>
</dbReference>
<dbReference type="InterPro" id="IPR022801">
    <property type="entry name" value="Ribosomal_uS4"/>
</dbReference>
<evidence type="ECO:0000313" key="11">
    <source>
        <dbReference type="EMBL" id="AKQ02927.1"/>
    </source>
</evidence>
<comment type="function">
    <text evidence="7">One of the primary rRNA binding proteins, it binds directly to 16S rRNA where it nucleates assembly of the body of the 30S subunit.</text>
</comment>
<dbReference type="Gene3D" id="1.10.1050.10">
    <property type="entry name" value="Ribosomal Protein S4 Delta 41, Chain A, domain 1"/>
    <property type="match status" value="1"/>
</dbReference>
<dbReference type="GO" id="GO:0006412">
    <property type="term" value="P:translation"/>
    <property type="evidence" value="ECO:0007669"/>
    <property type="project" value="UniProtKB-UniRule"/>
</dbReference>
<dbReference type="GO" id="GO:0042274">
    <property type="term" value="P:ribosomal small subunit biogenesis"/>
    <property type="evidence" value="ECO:0007669"/>
    <property type="project" value="TreeGrafter"/>
</dbReference>
<evidence type="ECO:0000256" key="7">
    <source>
        <dbReference type="HAMAP-Rule" id="MF_01306"/>
    </source>
</evidence>
<dbReference type="AlphaFoldDB" id="A0A0H4T8Y8"/>
<proteinExistence type="inferred from homology"/>
<dbReference type="PANTHER" id="PTHR11831:SF4">
    <property type="entry name" value="SMALL RIBOSOMAL SUBUNIT PROTEIN US4M"/>
    <property type="match status" value="1"/>
</dbReference>
<dbReference type="InterPro" id="IPR001912">
    <property type="entry name" value="Ribosomal_uS4_N"/>
</dbReference>
<dbReference type="PANTHER" id="PTHR11831">
    <property type="entry name" value="30S 40S RIBOSOMAL PROTEIN"/>
    <property type="match status" value="1"/>
</dbReference>
<organism evidence="11">
    <name type="scientific">uncultured Microgenomates bacterium Rifle_16ft_4_minimus_37836</name>
    <dbReference type="NCBI Taxonomy" id="1665115"/>
    <lineage>
        <taxon>Bacteria</taxon>
        <taxon>Candidatus Microgenomatota</taxon>
        <taxon>environmental samples</taxon>
    </lineage>
</organism>
<comment type="subunit">
    <text evidence="7">Part of the 30S ribosomal subunit. Contacts protein S5. The interaction surface between S4 and S5 is involved in control of translational fidelity.</text>
</comment>
<dbReference type="EMBL" id="KT007005">
    <property type="protein sequence ID" value="AKQ02927.1"/>
    <property type="molecule type" value="Genomic_DNA"/>
</dbReference>
<dbReference type="SMART" id="SM00363">
    <property type="entry name" value="S4"/>
    <property type="match status" value="1"/>
</dbReference>
<comment type="similarity">
    <text evidence="1 7 8">Belongs to the universal ribosomal protein uS4 family.</text>
</comment>
<dbReference type="CDD" id="cd00165">
    <property type="entry name" value="S4"/>
    <property type="match status" value="1"/>
</dbReference>
<dbReference type="Pfam" id="PF01479">
    <property type="entry name" value="S4"/>
    <property type="match status" value="1"/>
</dbReference>
<protein>
    <recommendedName>
        <fullName evidence="6 7">Small ribosomal subunit protein uS4</fullName>
    </recommendedName>
</protein>
<keyword evidence="5 7" id="KW-0687">Ribonucleoprotein</keyword>
<evidence type="ECO:0000259" key="10">
    <source>
        <dbReference type="SMART" id="SM01390"/>
    </source>
</evidence>
<dbReference type="InterPro" id="IPR018079">
    <property type="entry name" value="Ribosomal_uS4_CS"/>
</dbReference>
<sequence length="199" mass="22766">MARYTGPKDRLSRREGFDLFGKGSRLTRLTVPPGMHGPRGVRKGSQYGRQLREKQKVKRLYGLMERQFKRYIDQALKKKGNTGEMLLSLLERRLDNAVYRLGFAPTRPAARQLVSHRHVLVDGQKVNISSYKVSQGETISLTKTAMEISPVKKLLENEESKIPSWLERRAAVGKVVGLPKRDDITEPISEQDIVEFYSR</sequence>
<dbReference type="NCBIfam" id="NF003717">
    <property type="entry name" value="PRK05327.1"/>
    <property type="match status" value="1"/>
</dbReference>
<gene>
    <name evidence="7" type="primary">rpsD</name>
</gene>
<dbReference type="InterPro" id="IPR005709">
    <property type="entry name" value="Ribosomal_uS4_bac-type"/>
</dbReference>
<evidence type="ECO:0000256" key="8">
    <source>
        <dbReference type="RuleBase" id="RU003699"/>
    </source>
</evidence>
<dbReference type="PROSITE" id="PS00632">
    <property type="entry name" value="RIBOSOMAL_S4"/>
    <property type="match status" value="1"/>
</dbReference>
<evidence type="ECO:0000256" key="2">
    <source>
        <dbReference type="ARBA" id="ARBA00022730"/>
    </source>
</evidence>
<dbReference type="HAMAP" id="MF_01306_B">
    <property type="entry name" value="Ribosomal_uS4_B"/>
    <property type="match status" value="1"/>
</dbReference>
<evidence type="ECO:0000256" key="5">
    <source>
        <dbReference type="ARBA" id="ARBA00023274"/>
    </source>
</evidence>
<dbReference type="GO" id="GO:0015935">
    <property type="term" value="C:small ribosomal subunit"/>
    <property type="evidence" value="ECO:0007669"/>
    <property type="project" value="InterPro"/>
</dbReference>
<dbReference type="InterPro" id="IPR002942">
    <property type="entry name" value="S4_RNA-bd"/>
</dbReference>
<name>A0A0H4T8Y8_9BACT</name>
<dbReference type="PROSITE" id="PS50889">
    <property type="entry name" value="S4"/>
    <property type="match status" value="1"/>
</dbReference>
<feature type="domain" description="RNA-binding S4" evidence="9">
    <location>
        <begin position="92"/>
        <end position="156"/>
    </location>
</feature>
<feature type="domain" description="Small ribosomal subunit protein uS4 N-terminal" evidence="10">
    <location>
        <begin position="3"/>
        <end position="91"/>
    </location>
</feature>
<accession>A0A0H4T8Y8</accession>
<evidence type="ECO:0000256" key="1">
    <source>
        <dbReference type="ARBA" id="ARBA00007465"/>
    </source>
</evidence>